<dbReference type="InterPro" id="IPR044855">
    <property type="entry name" value="CoA-Trfase_III_dom3_sf"/>
</dbReference>
<dbReference type="InterPro" id="IPR050483">
    <property type="entry name" value="CoA-transferase_III_domain"/>
</dbReference>
<accession>A0A511V900</accession>
<evidence type="ECO:0000313" key="3">
    <source>
        <dbReference type="Proteomes" id="UP000321157"/>
    </source>
</evidence>
<dbReference type="InterPro" id="IPR023606">
    <property type="entry name" value="CoA-Trfase_III_dom_1_sf"/>
</dbReference>
<dbReference type="Proteomes" id="UP000321157">
    <property type="component" value="Unassembled WGS sequence"/>
</dbReference>
<reference evidence="2 3" key="1">
    <citation type="submission" date="2019-07" db="EMBL/GenBank/DDBJ databases">
        <title>Whole genome shotgun sequence of Aneurinibacillus danicus NBRC 102444.</title>
        <authorList>
            <person name="Hosoyama A."/>
            <person name="Uohara A."/>
            <person name="Ohji S."/>
            <person name="Ichikawa N."/>
        </authorList>
    </citation>
    <scope>NUCLEOTIDE SEQUENCE [LARGE SCALE GENOMIC DNA]</scope>
    <source>
        <strain evidence="2 3">NBRC 102444</strain>
    </source>
</reference>
<dbReference type="Gene3D" id="3.30.1540.10">
    <property type="entry name" value="formyl-coa transferase, domain 3"/>
    <property type="match status" value="1"/>
</dbReference>
<dbReference type="PANTHER" id="PTHR48207">
    <property type="entry name" value="SUCCINATE--HYDROXYMETHYLGLUTARATE COA-TRANSFERASE"/>
    <property type="match status" value="1"/>
</dbReference>
<dbReference type="RefSeq" id="WP_146810965.1">
    <property type="nucleotide sequence ID" value="NZ_BJXX01000132.1"/>
</dbReference>
<dbReference type="OrthoDB" id="9797653at2"/>
<dbReference type="Pfam" id="PF02515">
    <property type="entry name" value="CoA_transf_3"/>
    <property type="match status" value="1"/>
</dbReference>
<dbReference type="GO" id="GO:0008410">
    <property type="term" value="F:CoA-transferase activity"/>
    <property type="evidence" value="ECO:0007669"/>
    <property type="project" value="TreeGrafter"/>
</dbReference>
<protein>
    <submittedName>
        <fullName evidence="2">CoA transferase</fullName>
    </submittedName>
</protein>
<keyword evidence="1 2" id="KW-0808">Transferase</keyword>
<evidence type="ECO:0000313" key="2">
    <source>
        <dbReference type="EMBL" id="GEN35434.1"/>
    </source>
</evidence>
<dbReference type="EMBL" id="BJXX01000132">
    <property type="protein sequence ID" value="GEN35434.1"/>
    <property type="molecule type" value="Genomic_DNA"/>
</dbReference>
<name>A0A511V900_9BACL</name>
<gene>
    <name evidence="2" type="ORF">ADA01nite_28940</name>
</gene>
<dbReference type="SUPFAM" id="SSF89796">
    <property type="entry name" value="CoA-transferase family III (CaiB/BaiF)"/>
    <property type="match status" value="1"/>
</dbReference>
<comment type="caution">
    <text evidence="2">The sequence shown here is derived from an EMBL/GenBank/DDBJ whole genome shotgun (WGS) entry which is preliminary data.</text>
</comment>
<dbReference type="PANTHER" id="PTHR48207:SF3">
    <property type="entry name" value="SUCCINATE--HYDROXYMETHYLGLUTARATE COA-TRANSFERASE"/>
    <property type="match status" value="1"/>
</dbReference>
<dbReference type="InterPro" id="IPR003673">
    <property type="entry name" value="CoA-Trfase_fam_III"/>
</dbReference>
<dbReference type="AlphaFoldDB" id="A0A511V900"/>
<evidence type="ECO:0000256" key="1">
    <source>
        <dbReference type="ARBA" id="ARBA00022679"/>
    </source>
</evidence>
<keyword evidence="3" id="KW-1185">Reference proteome</keyword>
<proteinExistence type="predicted"/>
<dbReference type="Gene3D" id="3.40.50.10540">
    <property type="entry name" value="Crotonobetainyl-coa:carnitine coa-transferase, domain 1"/>
    <property type="match status" value="1"/>
</dbReference>
<organism evidence="2 3">
    <name type="scientific">Aneurinibacillus danicus</name>
    <dbReference type="NCBI Taxonomy" id="267746"/>
    <lineage>
        <taxon>Bacteria</taxon>
        <taxon>Bacillati</taxon>
        <taxon>Bacillota</taxon>
        <taxon>Bacilli</taxon>
        <taxon>Bacillales</taxon>
        <taxon>Paenibacillaceae</taxon>
        <taxon>Aneurinibacillus group</taxon>
        <taxon>Aneurinibacillus</taxon>
    </lineage>
</organism>
<sequence length="394" mass="44574">MMTMDKEALIGLRILDLTRLLPGPYCTLLLGDLGAEIIKVEEKGRGDYTRDMLRGIYYAVNRNKKSISVDLKLEEGRQIVLDLAKQCDVLVEGFRPGVVNRLGIDYETIKAVNPKIIYCSISGYGQDGPYKLEPGHDLNYLSVAGAMSIPGQMGYPPMRSGLPVADLSSSMFAAVSILAAVVYQRSTGKGQYIDVSMTDSVFSWASTRFGDYMIERELIDPEKMEHILATNDIFETKDGKKIALGVLEEHFWIGLCKGISREDLLQDNRFLTNELRKQNKEILHEILKEIFKTKTREEWLRLLKEQKAPASSVNNVEEAFSDQQLNYRGMIQKIFVSSLNKDILQVPYPVKLSETPAKIKSAPPELGEHTDMILRYILNYSEEKINKLKESCVF</sequence>